<dbReference type="InterPro" id="IPR045864">
    <property type="entry name" value="aa-tRNA-synth_II/BPL/LPL"/>
</dbReference>
<dbReference type="GO" id="GO:0004077">
    <property type="term" value="F:biotin--[biotin carboxyl-carrier protein] ligase activity"/>
    <property type="evidence" value="ECO:0007669"/>
    <property type="project" value="UniProtKB-EC"/>
</dbReference>
<keyword evidence="4" id="KW-1185">Reference proteome</keyword>
<name>A0ABY5NPT3_9FLAO</name>
<accession>A0ABY5NPT3</accession>
<feature type="domain" description="BPL/LPL catalytic" evidence="2">
    <location>
        <begin position="1"/>
        <end position="177"/>
    </location>
</feature>
<evidence type="ECO:0000313" key="3">
    <source>
        <dbReference type="EMBL" id="UUV20509.1"/>
    </source>
</evidence>
<dbReference type="PANTHER" id="PTHR12835:SF5">
    <property type="entry name" value="BIOTIN--PROTEIN LIGASE"/>
    <property type="match status" value="1"/>
</dbReference>
<reference evidence="3 4" key="1">
    <citation type="submission" date="2022-08" db="EMBL/GenBank/DDBJ databases">
        <title>Myroides zhujiangensis sp. nov., a novel bacterium isolated from sediment in the Pearl River Estuary.</title>
        <authorList>
            <person name="Cui L."/>
        </authorList>
    </citation>
    <scope>NUCLEOTIDE SEQUENCE [LARGE SCALE GENOMIC DNA]</scope>
    <source>
        <strain evidence="3 4">SCSIO 72103</strain>
    </source>
</reference>
<evidence type="ECO:0000256" key="1">
    <source>
        <dbReference type="ARBA" id="ARBA00022598"/>
    </source>
</evidence>
<dbReference type="EC" id="6.3.4.15" evidence="3"/>
<evidence type="ECO:0000259" key="2">
    <source>
        <dbReference type="PROSITE" id="PS51733"/>
    </source>
</evidence>
<dbReference type="InterPro" id="IPR004408">
    <property type="entry name" value="Biotin_CoA_COase_ligase"/>
</dbReference>
<protein>
    <submittedName>
        <fullName evidence="3">Biotin--[acetyl-CoA-carboxylase] ligase</fullName>
        <ecNumber evidence="3">6.3.4.15</ecNumber>
    </submittedName>
</protein>
<dbReference type="Gene3D" id="3.30.930.10">
    <property type="entry name" value="Bira Bifunctional Protein, Domain 2"/>
    <property type="match status" value="1"/>
</dbReference>
<dbReference type="CDD" id="cd16442">
    <property type="entry name" value="BPL"/>
    <property type="match status" value="1"/>
</dbReference>
<keyword evidence="1 3" id="KW-0436">Ligase</keyword>
<dbReference type="SUPFAM" id="SSF55681">
    <property type="entry name" value="Class II aaRS and biotin synthetases"/>
    <property type="match status" value="1"/>
</dbReference>
<sequence>MHLIKLSAISSTNDFLKQLSVASKIDDFTVVWSAIQTKGKGQMGASWVTEGAKNLTFSTYVSADFLLIDDLFTWNVMVANAVVKALHFFNLKDISIKWPNDILAGNKKIAGILIENSIQTDGRFSSIVGIGINLEQTDFTNFPNASSVFKQFGIKLNREELLQKIVFFLEFFANNLKDEEENQWTFFHEYLFKKECVCSFQDQEGIVFNGIIKGVNRQGQLVVLREDDGLHYYNLKEVKLMY</sequence>
<dbReference type="PANTHER" id="PTHR12835">
    <property type="entry name" value="BIOTIN PROTEIN LIGASE"/>
    <property type="match status" value="1"/>
</dbReference>
<dbReference type="PROSITE" id="PS51733">
    <property type="entry name" value="BPL_LPL_CATALYTIC"/>
    <property type="match status" value="1"/>
</dbReference>
<dbReference type="InterPro" id="IPR004143">
    <property type="entry name" value="BPL_LPL_catalytic"/>
</dbReference>
<proteinExistence type="predicted"/>
<organism evidence="3 4">
    <name type="scientific">Paenimyroides aestuarii</name>
    <dbReference type="NCBI Taxonomy" id="2968490"/>
    <lineage>
        <taxon>Bacteria</taxon>
        <taxon>Pseudomonadati</taxon>
        <taxon>Bacteroidota</taxon>
        <taxon>Flavobacteriia</taxon>
        <taxon>Flavobacteriales</taxon>
        <taxon>Flavobacteriaceae</taxon>
        <taxon>Paenimyroides</taxon>
    </lineage>
</organism>
<dbReference type="Pfam" id="PF03099">
    <property type="entry name" value="BPL_LplA_LipB"/>
    <property type="match status" value="1"/>
</dbReference>
<gene>
    <name evidence="3" type="ORF">NPX36_09045</name>
</gene>
<evidence type="ECO:0000313" key="4">
    <source>
        <dbReference type="Proteomes" id="UP001317001"/>
    </source>
</evidence>
<dbReference type="NCBIfam" id="TIGR00121">
    <property type="entry name" value="birA_ligase"/>
    <property type="match status" value="1"/>
</dbReference>
<dbReference type="EMBL" id="CP102382">
    <property type="protein sequence ID" value="UUV20509.1"/>
    <property type="molecule type" value="Genomic_DNA"/>
</dbReference>
<dbReference type="Proteomes" id="UP001317001">
    <property type="component" value="Chromosome"/>
</dbReference>
<dbReference type="RefSeq" id="WP_257498410.1">
    <property type="nucleotide sequence ID" value="NZ_CP102382.1"/>
</dbReference>